<evidence type="ECO:0000313" key="3">
    <source>
        <dbReference type="Proteomes" id="UP001174136"/>
    </source>
</evidence>
<keyword evidence="3" id="KW-1185">Reference proteome</keyword>
<gene>
    <name evidence="2" type="ORF">N1851_027221</name>
</gene>
<feature type="coiled-coil region" evidence="1">
    <location>
        <begin position="173"/>
        <end position="200"/>
    </location>
</feature>
<sequence>MAPLVELGPGAGTRYAAWTHRDKKALEEDLPPLDEGTGKWIRTFEKKTAGEALCMGDVRSILTSVSTWEVLKDVEKKAGTDRLPDNQEFDPVRNDFWIQLWAKHPAKDRGKAPLEGWTDHTGEPYTANTVAQAMFRMALIGGLPKEVQMALENVVGLANKPQREWEDHIRHFTEKYNSRLRSKDEETEELKERLLKLEGDGRAWIQAFEKATVEDSLCLGTVRAIITRATSASTTRTLCTRRIETTLRKEQFSERVAQMALLQYEGGDNKSDDEDCAVFKDSGLV</sequence>
<dbReference type="AlphaFoldDB" id="A0AA47MAD3"/>
<protein>
    <submittedName>
        <fullName evidence="2">Uncharacterized protein</fullName>
    </submittedName>
</protein>
<name>A0AA47MAD3_MERPO</name>
<organism evidence="2 3">
    <name type="scientific">Merluccius polli</name>
    <name type="common">Benguela hake</name>
    <name type="synonym">Merluccius cadenati</name>
    <dbReference type="NCBI Taxonomy" id="89951"/>
    <lineage>
        <taxon>Eukaryota</taxon>
        <taxon>Metazoa</taxon>
        <taxon>Chordata</taxon>
        <taxon>Craniata</taxon>
        <taxon>Vertebrata</taxon>
        <taxon>Euteleostomi</taxon>
        <taxon>Actinopterygii</taxon>
        <taxon>Neopterygii</taxon>
        <taxon>Teleostei</taxon>
        <taxon>Neoteleostei</taxon>
        <taxon>Acanthomorphata</taxon>
        <taxon>Zeiogadaria</taxon>
        <taxon>Gadariae</taxon>
        <taxon>Gadiformes</taxon>
        <taxon>Gadoidei</taxon>
        <taxon>Merlucciidae</taxon>
        <taxon>Merluccius</taxon>
    </lineage>
</organism>
<accession>A0AA47MAD3</accession>
<dbReference type="EMBL" id="JAOPHQ010005138">
    <property type="protein sequence ID" value="KAK0136618.1"/>
    <property type="molecule type" value="Genomic_DNA"/>
</dbReference>
<evidence type="ECO:0000256" key="1">
    <source>
        <dbReference type="SAM" id="Coils"/>
    </source>
</evidence>
<proteinExistence type="predicted"/>
<evidence type="ECO:0000313" key="2">
    <source>
        <dbReference type="EMBL" id="KAK0136618.1"/>
    </source>
</evidence>
<dbReference type="Proteomes" id="UP001174136">
    <property type="component" value="Unassembled WGS sequence"/>
</dbReference>
<reference evidence="2" key="1">
    <citation type="journal article" date="2023" name="Front. Mar. Sci.">
        <title>A new Merluccius polli reference genome to investigate the effects of global change in West African waters.</title>
        <authorList>
            <person name="Mateo J.L."/>
            <person name="Blanco-Fernandez C."/>
            <person name="Garcia-Vazquez E."/>
            <person name="Machado-Schiaffino G."/>
        </authorList>
    </citation>
    <scope>NUCLEOTIDE SEQUENCE</scope>
    <source>
        <strain evidence="2">C29</strain>
        <tissue evidence="2">Fin</tissue>
    </source>
</reference>
<comment type="caution">
    <text evidence="2">The sequence shown here is derived from an EMBL/GenBank/DDBJ whole genome shotgun (WGS) entry which is preliminary data.</text>
</comment>
<keyword evidence="1" id="KW-0175">Coiled coil</keyword>